<protein>
    <submittedName>
        <fullName evidence="1">Uncharacterized protein</fullName>
    </submittedName>
</protein>
<evidence type="ECO:0000313" key="1">
    <source>
        <dbReference type="EMBL" id="CAE8613657.1"/>
    </source>
</evidence>
<name>A0A813FIV7_POLGL</name>
<proteinExistence type="predicted"/>
<dbReference type="EMBL" id="CAJNNV010025289">
    <property type="protein sequence ID" value="CAE8613657.1"/>
    <property type="molecule type" value="Genomic_DNA"/>
</dbReference>
<dbReference type="Proteomes" id="UP000654075">
    <property type="component" value="Unassembled WGS sequence"/>
</dbReference>
<gene>
    <name evidence="1" type="ORF">PGLA1383_LOCUS31413</name>
</gene>
<sequence>MVVTKGGVIALPLVRWQSSCLSWLIRPTARLKPSGSTPAASHLPPRERARLHGVAVLLPRWQSSCLSLASRTSCLHTLHLCRGTAALSRLSALDKLLLSPVAVWNLCSASLFAAGFQVPAPFLFAAGFQVPAPFLFAAARHRVWMTPGMWCPQFAQYD</sequence>
<dbReference type="AlphaFoldDB" id="A0A813FIV7"/>
<reference evidence="1" key="1">
    <citation type="submission" date="2021-02" db="EMBL/GenBank/DDBJ databases">
        <authorList>
            <person name="Dougan E. K."/>
            <person name="Rhodes N."/>
            <person name="Thang M."/>
            <person name="Chan C."/>
        </authorList>
    </citation>
    <scope>NUCLEOTIDE SEQUENCE</scope>
</reference>
<keyword evidence="2" id="KW-1185">Reference proteome</keyword>
<organism evidence="1 2">
    <name type="scientific">Polarella glacialis</name>
    <name type="common">Dinoflagellate</name>
    <dbReference type="NCBI Taxonomy" id="89957"/>
    <lineage>
        <taxon>Eukaryota</taxon>
        <taxon>Sar</taxon>
        <taxon>Alveolata</taxon>
        <taxon>Dinophyceae</taxon>
        <taxon>Suessiales</taxon>
        <taxon>Suessiaceae</taxon>
        <taxon>Polarella</taxon>
    </lineage>
</organism>
<evidence type="ECO:0000313" key="2">
    <source>
        <dbReference type="Proteomes" id="UP000654075"/>
    </source>
</evidence>
<accession>A0A813FIV7</accession>
<comment type="caution">
    <text evidence="1">The sequence shown here is derived from an EMBL/GenBank/DDBJ whole genome shotgun (WGS) entry which is preliminary data.</text>
</comment>